<name>A0AAE0KX81_9CHLO</name>
<feature type="region of interest" description="Disordered" evidence="1">
    <location>
        <begin position="92"/>
        <end position="128"/>
    </location>
</feature>
<sequence>MHDRHGFAGGWAGKLAHAPASIATELTHSAVKASWNGGGVGGGGNGGGNVVVVEAKVRVAASELEGAGGIDPCRVVLVGKVEVAFVEAVTEAGEGGGGEGGGGLGGEGGQGGKGAMHPTPSGNGLGEEAGVSWAAMEPEGLGGQMIHAVGGVGGEGGGGCGGGGDGGGEGKKVAATEEEEKGQRGRVMAVDEVGDWRVGGQEEWVDMEEVEDMEEVNTTLAEEDSEDANASAVEVAVAGKYTMEATLTLPLVTPLSDTSEVDTPAEAAIWALNSARKVGSEEWGAEAEVVAVGMVAVPLPLALSAVMYTIGGGGLGSGGGDGGGGGLGGGGDGEEKVGGTVMGVYVVGWAVVGDIVEKGGWMDCGLVTEVGELVVG</sequence>
<reference evidence="2 3" key="1">
    <citation type="journal article" date="2015" name="Genome Biol. Evol.">
        <title>Comparative Genomics of a Bacterivorous Green Alga Reveals Evolutionary Causalities and Consequences of Phago-Mixotrophic Mode of Nutrition.</title>
        <authorList>
            <person name="Burns J.A."/>
            <person name="Paasch A."/>
            <person name="Narechania A."/>
            <person name="Kim E."/>
        </authorList>
    </citation>
    <scope>NUCLEOTIDE SEQUENCE [LARGE SCALE GENOMIC DNA]</scope>
    <source>
        <strain evidence="2 3">PLY_AMNH</strain>
    </source>
</reference>
<keyword evidence="3" id="KW-1185">Reference proteome</keyword>
<evidence type="ECO:0000313" key="2">
    <source>
        <dbReference type="EMBL" id="KAK3264106.1"/>
    </source>
</evidence>
<feature type="compositionally biased region" description="Gly residues" evidence="1">
    <location>
        <begin position="93"/>
        <end position="114"/>
    </location>
</feature>
<dbReference type="Proteomes" id="UP001190700">
    <property type="component" value="Unassembled WGS sequence"/>
</dbReference>
<dbReference type="AlphaFoldDB" id="A0AAE0KX81"/>
<dbReference type="EMBL" id="LGRX02014792">
    <property type="protein sequence ID" value="KAK3264106.1"/>
    <property type="molecule type" value="Genomic_DNA"/>
</dbReference>
<feature type="compositionally biased region" description="Gly residues" evidence="1">
    <location>
        <begin position="157"/>
        <end position="167"/>
    </location>
</feature>
<organism evidence="2 3">
    <name type="scientific">Cymbomonas tetramitiformis</name>
    <dbReference type="NCBI Taxonomy" id="36881"/>
    <lineage>
        <taxon>Eukaryota</taxon>
        <taxon>Viridiplantae</taxon>
        <taxon>Chlorophyta</taxon>
        <taxon>Pyramimonadophyceae</taxon>
        <taxon>Pyramimonadales</taxon>
        <taxon>Pyramimonadaceae</taxon>
        <taxon>Cymbomonas</taxon>
    </lineage>
</organism>
<comment type="caution">
    <text evidence="2">The sequence shown here is derived from an EMBL/GenBank/DDBJ whole genome shotgun (WGS) entry which is preliminary data.</text>
</comment>
<evidence type="ECO:0000256" key="1">
    <source>
        <dbReference type="SAM" id="MobiDB-lite"/>
    </source>
</evidence>
<protein>
    <submittedName>
        <fullName evidence="2">Uncharacterized protein</fullName>
    </submittedName>
</protein>
<gene>
    <name evidence="2" type="ORF">CYMTET_27128</name>
</gene>
<accession>A0AAE0KX81</accession>
<evidence type="ECO:0000313" key="3">
    <source>
        <dbReference type="Proteomes" id="UP001190700"/>
    </source>
</evidence>
<proteinExistence type="predicted"/>
<feature type="region of interest" description="Disordered" evidence="1">
    <location>
        <begin position="157"/>
        <end position="185"/>
    </location>
</feature>